<evidence type="ECO:0000256" key="1">
    <source>
        <dbReference type="ARBA" id="ARBA00004141"/>
    </source>
</evidence>
<sequence>MAELQKLVVGETWTTGSLDDALSKILVDFKPHDYEAWKWRFEDTFGVELDTVVKNGFCRTWTLQDDPCKKYYEVLMVTPILLVSPIKYCIYGSAQTAIQHVLTGPLRRGRRDPPPPPNRLQDRGQHPQLEQGDSNEEDEDDQHHLGAGDAPLPIRGLDQRGRARGGGARGEGWRQEVRRRPVRPKENQRRVFVETLRNADHHFSGDETDQSRLPEEEIEREGEEREDVDVAEGDQAAAVAVKEVLKDVKRKEKEQPVDKKVHGIDSQHVEQGSQGERTMRPSDQQSTASTRSEGAAAPEQITSLQRLNVSI</sequence>
<keyword evidence="5" id="KW-1133">Transmembrane helix</keyword>
<feature type="region of interest" description="Disordered" evidence="7">
    <location>
        <begin position="249"/>
        <end position="311"/>
    </location>
</feature>
<dbReference type="Pfam" id="PF05934">
    <property type="entry name" value="MCLC"/>
    <property type="match status" value="2"/>
</dbReference>
<dbReference type="GO" id="GO:0005783">
    <property type="term" value="C:endoplasmic reticulum"/>
    <property type="evidence" value="ECO:0007669"/>
    <property type="project" value="TreeGrafter"/>
</dbReference>
<keyword evidence="6" id="KW-0472">Membrane</keyword>
<protein>
    <recommendedName>
        <fullName evidence="3">Chloride channel CLIC-like protein 1</fullName>
    </recommendedName>
</protein>
<organism evidence="8 9">
    <name type="scientific">Alosa alosa</name>
    <name type="common">allis shad</name>
    <dbReference type="NCBI Taxonomy" id="278164"/>
    <lineage>
        <taxon>Eukaryota</taxon>
        <taxon>Metazoa</taxon>
        <taxon>Chordata</taxon>
        <taxon>Craniata</taxon>
        <taxon>Vertebrata</taxon>
        <taxon>Euteleostomi</taxon>
        <taxon>Actinopterygii</taxon>
        <taxon>Neopterygii</taxon>
        <taxon>Teleostei</taxon>
        <taxon>Clupei</taxon>
        <taxon>Clupeiformes</taxon>
        <taxon>Clupeoidei</taxon>
        <taxon>Clupeidae</taxon>
        <taxon>Alosa</taxon>
    </lineage>
</organism>
<evidence type="ECO:0000256" key="6">
    <source>
        <dbReference type="ARBA" id="ARBA00023136"/>
    </source>
</evidence>
<feature type="compositionally biased region" description="Acidic residues" evidence="7">
    <location>
        <begin position="216"/>
        <end position="232"/>
    </location>
</feature>
<comment type="subcellular location">
    <subcellularLocation>
        <location evidence="1">Membrane</location>
        <topology evidence="1">Multi-pass membrane protein</topology>
    </subcellularLocation>
</comment>
<keyword evidence="9" id="KW-1185">Reference proteome</keyword>
<evidence type="ECO:0000313" key="8">
    <source>
        <dbReference type="EMBL" id="KAG5276235.1"/>
    </source>
</evidence>
<feature type="compositionally biased region" description="Polar residues" evidence="7">
    <location>
        <begin position="269"/>
        <end position="292"/>
    </location>
</feature>
<evidence type="ECO:0000256" key="7">
    <source>
        <dbReference type="SAM" id="MobiDB-lite"/>
    </source>
</evidence>
<dbReference type="InterPro" id="IPR009231">
    <property type="entry name" value="Chloride_chnl_CLIC-like"/>
</dbReference>
<dbReference type="PANTHER" id="PTHR34093:SF1">
    <property type="entry name" value="CHLORIDE CHANNEL CLIC-LIKE PROTEIN 1"/>
    <property type="match status" value="1"/>
</dbReference>
<feature type="compositionally biased region" description="Polar residues" evidence="7">
    <location>
        <begin position="300"/>
        <end position="311"/>
    </location>
</feature>
<keyword evidence="4" id="KW-0812">Transmembrane</keyword>
<dbReference type="GO" id="GO:0016020">
    <property type="term" value="C:membrane"/>
    <property type="evidence" value="ECO:0007669"/>
    <property type="project" value="UniProtKB-SubCell"/>
</dbReference>
<feature type="compositionally biased region" description="Basic and acidic residues" evidence="7">
    <location>
        <begin position="171"/>
        <end position="215"/>
    </location>
</feature>
<comment type="caution">
    <text evidence="8">The sequence shown here is derived from an EMBL/GenBank/DDBJ whole genome shotgun (WGS) entry which is preliminary data.</text>
</comment>
<evidence type="ECO:0000256" key="5">
    <source>
        <dbReference type="ARBA" id="ARBA00022989"/>
    </source>
</evidence>
<feature type="region of interest" description="Disordered" evidence="7">
    <location>
        <begin position="103"/>
        <end position="234"/>
    </location>
</feature>
<dbReference type="EMBL" id="JADWDJ010000009">
    <property type="protein sequence ID" value="KAG5276235.1"/>
    <property type="molecule type" value="Genomic_DNA"/>
</dbReference>
<accession>A0AAV6GN26</accession>
<evidence type="ECO:0000256" key="2">
    <source>
        <dbReference type="ARBA" id="ARBA00005944"/>
    </source>
</evidence>
<evidence type="ECO:0000256" key="4">
    <source>
        <dbReference type="ARBA" id="ARBA00022692"/>
    </source>
</evidence>
<dbReference type="Proteomes" id="UP000823561">
    <property type="component" value="Chromosome 9"/>
</dbReference>
<dbReference type="PANTHER" id="PTHR34093">
    <property type="entry name" value="CHLORIDE CHANNEL CLIC-LIKE PROTEIN 1"/>
    <property type="match status" value="1"/>
</dbReference>
<evidence type="ECO:0000313" key="9">
    <source>
        <dbReference type="Proteomes" id="UP000823561"/>
    </source>
</evidence>
<name>A0AAV6GN26_9TELE</name>
<comment type="similarity">
    <text evidence="2">Belongs to the chloride channel MCLC family.</text>
</comment>
<feature type="compositionally biased region" description="Basic and acidic residues" evidence="7">
    <location>
        <begin position="249"/>
        <end position="268"/>
    </location>
</feature>
<proteinExistence type="inferred from homology"/>
<dbReference type="GO" id="GO:0005254">
    <property type="term" value="F:chloride channel activity"/>
    <property type="evidence" value="ECO:0007669"/>
    <property type="project" value="TreeGrafter"/>
</dbReference>
<dbReference type="AlphaFoldDB" id="A0AAV6GN26"/>
<gene>
    <name evidence="8" type="ORF">AALO_G00129560</name>
</gene>
<reference evidence="8" key="1">
    <citation type="submission" date="2020-10" db="EMBL/GenBank/DDBJ databases">
        <title>Chromosome-scale genome assembly of the Allis shad, Alosa alosa.</title>
        <authorList>
            <person name="Margot Z."/>
            <person name="Christophe K."/>
            <person name="Cabau C."/>
            <person name="Louis A."/>
            <person name="Berthelot C."/>
            <person name="Parey E."/>
            <person name="Roest Crollius H."/>
            <person name="Montfort J."/>
            <person name="Robinson-Rechavi M."/>
            <person name="Bucao C."/>
            <person name="Bouchez O."/>
            <person name="Gislard M."/>
            <person name="Lluch J."/>
            <person name="Milhes M."/>
            <person name="Lampietro C."/>
            <person name="Lopez Roques C."/>
            <person name="Donnadieu C."/>
            <person name="Braasch I."/>
            <person name="Desvignes T."/>
            <person name="Postlethwait J."/>
            <person name="Bobe J."/>
            <person name="Guiguen Y."/>
        </authorList>
    </citation>
    <scope>NUCLEOTIDE SEQUENCE</scope>
    <source>
        <strain evidence="8">M-15738</strain>
        <tissue evidence="8">Blood</tissue>
    </source>
</reference>
<evidence type="ECO:0000256" key="3">
    <source>
        <dbReference type="ARBA" id="ARBA00015571"/>
    </source>
</evidence>